<evidence type="ECO:0000313" key="1">
    <source>
        <dbReference type="EMBL" id="CAD2185912.1"/>
    </source>
</evidence>
<evidence type="ECO:0000313" key="2">
    <source>
        <dbReference type="Proteomes" id="UP000580250"/>
    </source>
</evidence>
<dbReference type="EMBL" id="CAJEWN010000565">
    <property type="protein sequence ID" value="CAD2185912.1"/>
    <property type="molecule type" value="Genomic_DNA"/>
</dbReference>
<comment type="caution">
    <text evidence="1">The sequence shown here is derived from an EMBL/GenBank/DDBJ whole genome shotgun (WGS) entry which is preliminary data.</text>
</comment>
<gene>
    <name evidence="1" type="ORF">MENT_LOCUS38367</name>
</gene>
<accession>A0A6V7WFY8</accession>
<organism evidence="1 2">
    <name type="scientific">Meloidogyne enterolobii</name>
    <name type="common">Root-knot nematode worm</name>
    <name type="synonym">Meloidogyne mayaguensis</name>
    <dbReference type="NCBI Taxonomy" id="390850"/>
    <lineage>
        <taxon>Eukaryota</taxon>
        <taxon>Metazoa</taxon>
        <taxon>Ecdysozoa</taxon>
        <taxon>Nematoda</taxon>
        <taxon>Chromadorea</taxon>
        <taxon>Rhabditida</taxon>
        <taxon>Tylenchina</taxon>
        <taxon>Tylenchomorpha</taxon>
        <taxon>Tylenchoidea</taxon>
        <taxon>Meloidogynidae</taxon>
        <taxon>Meloidogyninae</taxon>
        <taxon>Meloidogyne</taxon>
    </lineage>
</organism>
<dbReference type="OrthoDB" id="5869318at2759"/>
<name>A0A6V7WFY8_MELEN</name>
<protein>
    <submittedName>
        <fullName evidence="1">Uncharacterized protein</fullName>
    </submittedName>
</protein>
<dbReference type="Proteomes" id="UP000580250">
    <property type="component" value="Unassembled WGS sequence"/>
</dbReference>
<dbReference type="Gene3D" id="1.20.5.2280">
    <property type="match status" value="1"/>
</dbReference>
<dbReference type="AlphaFoldDB" id="A0A6V7WFY8"/>
<proteinExistence type="predicted"/>
<sequence>MRELRRLITTGFNNINTRFNDVNTRFNDVNTRFDGIDASLNGLNQRFTGVNERLDILGQRVDTYREGLNLRCDVMTARLNNIDARCQCGVDQPVINANLVCNENLSNTQSSASSTPPSNFRLDYGGEGRGVRILPFQVSCHSKKSKCCSAAKTKVQFIEELADQSDNIILKPYNANIRSPDPDQAELFLRRILFYGGVLDKSLGEMPLDEYFAKALVIKNSCIGWKLVGVVDIPSKKLPAQVFYFDAEGVRKLIEQCDKITPIGRLDVGKLGKQARLQLTGTPPLRSNLVSVLDSQTKRVAILDLSAVCSGSSQQKQQNRYMLVCFDGDLDSQNIKDLDDLLTNVGANFMNLMEAGADAIMPALDFDQKRK</sequence>
<reference evidence="1 2" key="1">
    <citation type="submission" date="2020-08" db="EMBL/GenBank/DDBJ databases">
        <authorList>
            <person name="Koutsovoulos G."/>
            <person name="Danchin GJ E."/>
        </authorList>
    </citation>
    <scope>NUCLEOTIDE SEQUENCE [LARGE SCALE GENOMIC DNA]</scope>
</reference>